<dbReference type="InterPro" id="IPR003439">
    <property type="entry name" value="ABC_transporter-like_ATP-bd"/>
</dbReference>
<dbReference type="InterPro" id="IPR050166">
    <property type="entry name" value="ABC_transporter_ATP-bind"/>
</dbReference>
<dbReference type="PROSITE" id="PS00211">
    <property type="entry name" value="ABC_TRANSPORTER_1"/>
    <property type="match status" value="1"/>
</dbReference>
<evidence type="ECO:0000256" key="4">
    <source>
        <dbReference type="ARBA" id="ARBA00022840"/>
    </source>
</evidence>
<dbReference type="Pfam" id="PF00005">
    <property type="entry name" value="ABC_tran"/>
    <property type="match status" value="1"/>
</dbReference>
<dbReference type="SMART" id="SM00382">
    <property type="entry name" value="AAA"/>
    <property type="match status" value="1"/>
</dbReference>
<name>A0A2R8BN82_9RHOB</name>
<feature type="domain" description="ABC transporter" evidence="5">
    <location>
        <begin position="2"/>
        <end position="201"/>
    </location>
</feature>
<dbReference type="PANTHER" id="PTHR42788">
    <property type="entry name" value="TAURINE IMPORT ATP-BINDING PROTEIN-RELATED"/>
    <property type="match status" value="1"/>
</dbReference>
<dbReference type="GO" id="GO:0016887">
    <property type="term" value="F:ATP hydrolysis activity"/>
    <property type="evidence" value="ECO:0007669"/>
    <property type="project" value="InterPro"/>
</dbReference>
<comment type="similarity">
    <text evidence="1">Belongs to the ABC transporter superfamily.</text>
</comment>
<dbReference type="PROSITE" id="PS50893">
    <property type="entry name" value="ABC_TRANSPORTER_2"/>
    <property type="match status" value="1"/>
</dbReference>
<keyword evidence="7" id="KW-1185">Reference proteome</keyword>
<dbReference type="Gene3D" id="3.40.50.300">
    <property type="entry name" value="P-loop containing nucleotide triphosphate hydrolases"/>
    <property type="match status" value="1"/>
</dbReference>
<evidence type="ECO:0000256" key="2">
    <source>
        <dbReference type="ARBA" id="ARBA00022448"/>
    </source>
</evidence>
<sequence length="202" mass="21931">MIEVDIASKAFGAEEVLRDVRFSVAPGEVLAILGPSGIGKSTLLRIAAGIDRDFRGKVKRPERAAMVFQEPVLMPWRTVAENLSLVHPGLGRDGTLAALDRVGIADKADQFPRQLSLGQQRRVALARAMAEAPEVLFMDEPFVSLDPDTAEEMLALTERLIAEVRPATLFVTHSEAEARRLATRILRLTGRPATISVPKTGG</sequence>
<dbReference type="RefSeq" id="WP_108854900.1">
    <property type="nucleotide sequence ID" value="NZ_OMOQ01000005.1"/>
</dbReference>
<protein>
    <submittedName>
        <fullName evidence="6">Aliphatic sulfonates import ATP-binding protein SsuB</fullName>
        <ecNumber evidence="6">3.6.3.-</ecNumber>
    </submittedName>
</protein>
<dbReference type="GO" id="GO:0005524">
    <property type="term" value="F:ATP binding"/>
    <property type="evidence" value="ECO:0007669"/>
    <property type="project" value="UniProtKB-KW"/>
</dbReference>
<evidence type="ECO:0000256" key="1">
    <source>
        <dbReference type="ARBA" id="ARBA00005417"/>
    </source>
</evidence>
<accession>A0A2R8BN82</accession>
<keyword evidence="3" id="KW-0547">Nucleotide-binding</keyword>
<proteinExistence type="inferred from homology"/>
<dbReference type="SUPFAM" id="SSF52540">
    <property type="entry name" value="P-loop containing nucleoside triphosphate hydrolases"/>
    <property type="match status" value="1"/>
</dbReference>
<organism evidence="6 7">
    <name type="scientific">Albidovulum aquaemixtae</name>
    <dbReference type="NCBI Taxonomy" id="1542388"/>
    <lineage>
        <taxon>Bacteria</taxon>
        <taxon>Pseudomonadati</taxon>
        <taxon>Pseudomonadota</taxon>
        <taxon>Alphaproteobacteria</taxon>
        <taxon>Rhodobacterales</taxon>
        <taxon>Paracoccaceae</taxon>
        <taxon>Albidovulum</taxon>
    </lineage>
</organism>
<keyword evidence="2" id="KW-0813">Transport</keyword>
<dbReference type="InterPro" id="IPR017871">
    <property type="entry name" value="ABC_transporter-like_CS"/>
</dbReference>
<dbReference type="PANTHER" id="PTHR42788:SF19">
    <property type="entry name" value="ALIPHATIC SULFONATES IMPORT ATP-BINDING PROTEIN SSUB 2"/>
    <property type="match status" value="1"/>
</dbReference>
<keyword evidence="4 6" id="KW-0067">ATP-binding</keyword>
<dbReference type="InterPro" id="IPR003593">
    <property type="entry name" value="AAA+_ATPase"/>
</dbReference>
<dbReference type="Proteomes" id="UP000244924">
    <property type="component" value="Unassembled WGS sequence"/>
</dbReference>
<evidence type="ECO:0000313" key="6">
    <source>
        <dbReference type="EMBL" id="SPH24899.1"/>
    </source>
</evidence>
<dbReference type="InterPro" id="IPR027417">
    <property type="entry name" value="P-loop_NTPase"/>
</dbReference>
<evidence type="ECO:0000313" key="7">
    <source>
        <dbReference type="Proteomes" id="UP000244924"/>
    </source>
</evidence>
<dbReference type="OrthoDB" id="9802264at2"/>
<gene>
    <name evidence="6" type="primary">ssuB</name>
    <name evidence="6" type="ORF">DEA8626_03933</name>
</gene>
<reference evidence="6 7" key="1">
    <citation type="submission" date="2018-03" db="EMBL/GenBank/DDBJ databases">
        <authorList>
            <person name="Keele B.F."/>
        </authorList>
    </citation>
    <scope>NUCLEOTIDE SEQUENCE [LARGE SCALE GENOMIC DNA]</scope>
    <source>
        <strain evidence="6 7">CECT 8626</strain>
    </source>
</reference>
<dbReference type="EMBL" id="OMOQ01000005">
    <property type="protein sequence ID" value="SPH24899.1"/>
    <property type="molecule type" value="Genomic_DNA"/>
</dbReference>
<evidence type="ECO:0000256" key="3">
    <source>
        <dbReference type="ARBA" id="ARBA00022741"/>
    </source>
</evidence>
<dbReference type="AlphaFoldDB" id="A0A2R8BN82"/>
<keyword evidence="6" id="KW-0378">Hydrolase</keyword>
<dbReference type="EC" id="3.6.3.-" evidence="6"/>
<evidence type="ECO:0000259" key="5">
    <source>
        <dbReference type="PROSITE" id="PS50893"/>
    </source>
</evidence>